<dbReference type="STRING" id="7868.ENSCMIP00000021699"/>
<feature type="region of interest" description="Disordered" evidence="14">
    <location>
        <begin position="407"/>
        <end position="426"/>
    </location>
</feature>
<evidence type="ECO:0000256" key="7">
    <source>
        <dbReference type="ARBA" id="ARBA00023034"/>
    </source>
</evidence>
<evidence type="ECO:0000256" key="4">
    <source>
        <dbReference type="ARBA" id="ARBA00022692"/>
    </source>
</evidence>
<dbReference type="OrthoDB" id="6138663at2759"/>
<evidence type="ECO:0000256" key="13">
    <source>
        <dbReference type="RuleBase" id="RU361155"/>
    </source>
</evidence>
<evidence type="ECO:0000256" key="14">
    <source>
        <dbReference type="SAM" id="MobiDB-lite"/>
    </source>
</evidence>
<keyword evidence="3 13" id="KW-0808">Transferase</keyword>
<keyword evidence="10" id="KW-0119">Carbohydrate metabolism</keyword>
<dbReference type="CTD" id="559721"/>
<dbReference type="SUPFAM" id="SSF52540">
    <property type="entry name" value="P-loop containing nucleoside triphosphate hydrolases"/>
    <property type="match status" value="1"/>
</dbReference>
<name>A0A4W3ILM0_CALMI</name>
<evidence type="ECO:0000256" key="5">
    <source>
        <dbReference type="ARBA" id="ARBA00022968"/>
    </source>
</evidence>
<dbReference type="AlphaFoldDB" id="A0A4W3ILM0"/>
<gene>
    <name evidence="17" type="primary">chst3a</name>
</gene>
<evidence type="ECO:0000256" key="15">
    <source>
        <dbReference type="SAM" id="Phobius"/>
    </source>
</evidence>
<dbReference type="OMA" id="KWRFGMP"/>
<dbReference type="GO" id="GO:0045130">
    <property type="term" value="F:keratan sulfotransferase activity"/>
    <property type="evidence" value="ECO:0007669"/>
    <property type="project" value="UniProtKB-EC"/>
</dbReference>
<dbReference type="PANTHER" id="PTHR10704:SF60">
    <property type="entry name" value="CARBOHYDRATE SULFOTRANSFERASE 3"/>
    <property type="match status" value="1"/>
</dbReference>
<keyword evidence="5" id="KW-0735">Signal-anchor</keyword>
<dbReference type="InterPro" id="IPR051135">
    <property type="entry name" value="Gal/GlcNAc/GalNAc_ST"/>
</dbReference>
<reference evidence="17" key="5">
    <citation type="submission" date="2025-09" db="UniProtKB">
        <authorList>
            <consortium name="Ensembl"/>
        </authorList>
    </citation>
    <scope>IDENTIFICATION</scope>
</reference>
<evidence type="ECO:0000256" key="12">
    <source>
        <dbReference type="ARBA" id="ARBA00049862"/>
    </source>
</evidence>
<reference evidence="18" key="3">
    <citation type="journal article" date="2014" name="Nature">
        <title>Elephant shark genome provides unique insights into gnathostome evolution.</title>
        <authorList>
            <consortium name="International Elephant Shark Genome Sequencing Consortium"/>
            <person name="Venkatesh B."/>
            <person name="Lee A.P."/>
            <person name="Ravi V."/>
            <person name="Maurya A.K."/>
            <person name="Lian M.M."/>
            <person name="Swann J.B."/>
            <person name="Ohta Y."/>
            <person name="Flajnik M.F."/>
            <person name="Sutoh Y."/>
            <person name="Kasahara M."/>
            <person name="Hoon S."/>
            <person name="Gangu V."/>
            <person name="Roy S.W."/>
            <person name="Irimia M."/>
            <person name="Korzh V."/>
            <person name="Kondrychyn I."/>
            <person name="Lim Z.W."/>
            <person name="Tay B.H."/>
            <person name="Tohari S."/>
            <person name="Kong K.W."/>
            <person name="Ho S."/>
            <person name="Lorente-Galdos B."/>
            <person name="Quilez J."/>
            <person name="Marques-Bonet T."/>
            <person name="Raney B.J."/>
            <person name="Ingham P.W."/>
            <person name="Tay A."/>
            <person name="Hillier L.W."/>
            <person name="Minx P."/>
            <person name="Boehm T."/>
            <person name="Wilson R.K."/>
            <person name="Brenner S."/>
            <person name="Warren W.C."/>
        </authorList>
    </citation>
    <scope>NUCLEOTIDE SEQUENCE [LARGE SCALE GENOMIC DNA]</scope>
</reference>
<dbReference type="InterPro" id="IPR027417">
    <property type="entry name" value="P-loop_NTPase"/>
</dbReference>
<dbReference type="GeneTree" id="ENSGT00940000161045"/>
<dbReference type="GeneID" id="103182392"/>
<dbReference type="GO" id="GO:0000139">
    <property type="term" value="C:Golgi membrane"/>
    <property type="evidence" value="ECO:0007669"/>
    <property type="project" value="UniProtKB-SubCell"/>
</dbReference>
<evidence type="ECO:0000259" key="16">
    <source>
        <dbReference type="Pfam" id="PF00685"/>
    </source>
</evidence>
<keyword evidence="8 15" id="KW-0472">Membrane</keyword>
<evidence type="ECO:0000256" key="1">
    <source>
        <dbReference type="ARBA" id="ARBA00004323"/>
    </source>
</evidence>
<keyword evidence="7" id="KW-0333">Golgi apparatus</keyword>
<dbReference type="GO" id="GO:0001517">
    <property type="term" value="F:N-acetylglucosamine 6-O-sulfotransferase activity"/>
    <property type="evidence" value="ECO:0007669"/>
    <property type="project" value="TreeGrafter"/>
</dbReference>
<evidence type="ECO:0000256" key="6">
    <source>
        <dbReference type="ARBA" id="ARBA00022989"/>
    </source>
</evidence>
<dbReference type="InterPro" id="IPR016469">
    <property type="entry name" value="Carbohydrate_sulfotransferase"/>
</dbReference>
<dbReference type="Pfam" id="PF00685">
    <property type="entry name" value="Sulfotransfer_1"/>
    <property type="match status" value="1"/>
</dbReference>
<dbReference type="Gene3D" id="3.40.50.300">
    <property type="entry name" value="P-loop containing nucleotide triphosphate hydrolases"/>
    <property type="match status" value="1"/>
</dbReference>
<feature type="domain" description="Sulfotransferase" evidence="16">
    <location>
        <begin position="130"/>
        <end position="459"/>
    </location>
</feature>
<dbReference type="RefSeq" id="XP_007897582.1">
    <property type="nucleotide sequence ID" value="XM_007899391.2"/>
</dbReference>
<evidence type="ECO:0000313" key="18">
    <source>
        <dbReference type="Proteomes" id="UP000314986"/>
    </source>
</evidence>
<dbReference type="GO" id="GO:0008459">
    <property type="term" value="F:chondroitin 6-sulfotransferase activity"/>
    <property type="evidence" value="ECO:0007669"/>
    <property type="project" value="UniProtKB-EC"/>
</dbReference>
<dbReference type="InterPro" id="IPR000863">
    <property type="entry name" value="Sulfotransferase_dom"/>
</dbReference>
<feature type="transmembrane region" description="Helical" evidence="15">
    <location>
        <begin position="43"/>
        <end position="59"/>
    </location>
</feature>
<keyword evidence="4 15" id="KW-0812">Transmembrane</keyword>
<dbReference type="KEGG" id="cmk:103182392"/>
<comment type="catalytic activity">
    <reaction evidence="11">
        <text>3'-phosphoadenylyl sulfate + keratan = adenosine 3',5'-bisphosphate + keratan 6'-sulfate.</text>
        <dbReference type="EC" id="2.8.2.21"/>
    </reaction>
</comment>
<reference evidence="17" key="4">
    <citation type="submission" date="2025-08" db="UniProtKB">
        <authorList>
            <consortium name="Ensembl"/>
        </authorList>
    </citation>
    <scope>IDENTIFICATION</scope>
</reference>
<comment type="similarity">
    <text evidence="2">Belongs to the sulfotransferase 1 family. Gal/GlcNAc/GalNAc subfamily.</text>
</comment>
<evidence type="ECO:0000313" key="17">
    <source>
        <dbReference type="Ensembl" id="ENSCMIP00000021699.1"/>
    </source>
</evidence>
<dbReference type="FunCoup" id="A0A4W3ILM0">
    <property type="interactions" value="71"/>
</dbReference>
<reference evidence="18" key="1">
    <citation type="journal article" date="2006" name="Science">
        <title>Ancient noncoding elements conserved in the human genome.</title>
        <authorList>
            <person name="Venkatesh B."/>
            <person name="Kirkness E.F."/>
            <person name="Loh Y.H."/>
            <person name="Halpern A.L."/>
            <person name="Lee A.P."/>
            <person name="Johnson J."/>
            <person name="Dandona N."/>
            <person name="Viswanathan L.D."/>
            <person name="Tay A."/>
            <person name="Venter J.C."/>
            <person name="Strausberg R.L."/>
            <person name="Brenner S."/>
        </authorList>
    </citation>
    <scope>NUCLEOTIDE SEQUENCE [LARGE SCALE GENOMIC DNA]</scope>
</reference>
<evidence type="ECO:0000256" key="9">
    <source>
        <dbReference type="ARBA" id="ARBA00023180"/>
    </source>
</evidence>
<dbReference type="Ensembl" id="ENSCMIT00000022084.1">
    <property type="protein sequence ID" value="ENSCMIP00000021699.1"/>
    <property type="gene ID" value="ENSCMIG00000009861.1"/>
</dbReference>
<keyword evidence="18" id="KW-1185">Reference proteome</keyword>
<dbReference type="InParanoid" id="A0A4W3ILM0"/>
<evidence type="ECO:0000256" key="2">
    <source>
        <dbReference type="ARBA" id="ARBA00005530"/>
    </source>
</evidence>
<dbReference type="EC" id="2.8.2.-" evidence="13"/>
<organism evidence="17 18">
    <name type="scientific">Callorhinchus milii</name>
    <name type="common">Ghost shark</name>
    <dbReference type="NCBI Taxonomy" id="7868"/>
    <lineage>
        <taxon>Eukaryota</taxon>
        <taxon>Metazoa</taxon>
        <taxon>Chordata</taxon>
        <taxon>Craniata</taxon>
        <taxon>Vertebrata</taxon>
        <taxon>Chondrichthyes</taxon>
        <taxon>Holocephali</taxon>
        <taxon>Chimaeriformes</taxon>
        <taxon>Callorhinchidae</taxon>
        <taxon>Callorhinchus</taxon>
    </lineage>
</organism>
<evidence type="ECO:0000256" key="10">
    <source>
        <dbReference type="ARBA" id="ARBA00023277"/>
    </source>
</evidence>
<comment type="catalytic activity">
    <reaction evidence="12">
        <text>chondroitin beta-D-glucuronate + n 3'-phosphoadenylyl sulfate = chondroitin 6'-sulfate + n adenosine 3',5'-bisphosphate + n H(+)</text>
        <dbReference type="Rhea" id="RHEA:11108"/>
        <dbReference type="Rhea" id="RHEA-COMP:9827"/>
        <dbReference type="Rhea" id="RHEA-COMP:9828"/>
        <dbReference type="ChEBI" id="CHEBI:15378"/>
        <dbReference type="ChEBI" id="CHEBI:57652"/>
        <dbReference type="ChEBI" id="CHEBI:58339"/>
        <dbReference type="ChEBI" id="CHEBI:58343"/>
        <dbReference type="ChEBI" id="CHEBI:62065"/>
        <dbReference type="EC" id="2.8.2.17"/>
    </reaction>
    <physiologicalReaction direction="left-to-right" evidence="12">
        <dbReference type="Rhea" id="RHEA:11109"/>
    </physiologicalReaction>
</comment>
<dbReference type="PIRSF" id="PIRSF005883">
    <property type="entry name" value="Carbohydrate_sulfotransferase"/>
    <property type="match status" value="1"/>
</dbReference>
<accession>A0A4W3ILM0</accession>
<dbReference type="GO" id="GO:0006044">
    <property type="term" value="P:N-acetylglucosamine metabolic process"/>
    <property type="evidence" value="ECO:0007669"/>
    <property type="project" value="TreeGrafter"/>
</dbReference>
<dbReference type="Proteomes" id="UP000314986">
    <property type="component" value="Unassembled WGS sequence"/>
</dbReference>
<dbReference type="GO" id="GO:0005975">
    <property type="term" value="P:carbohydrate metabolic process"/>
    <property type="evidence" value="ECO:0007669"/>
    <property type="project" value="InterPro"/>
</dbReference>
<comment type="subcellular location">
    <subcellularLocation>
        <location evidence="1">Golgi apparatus membrane</location>
        <topology evidence="1">Single-pass type II membrane protein</topology>
    </subcellularLocation>
</comment>
<sequence length="482" mass="53371">MLTKWCCSGTEVHNGQSLPNHQGTAAPVQTAGNKPRFREMTMRIKYAIVLVFLATLVIIEKENKIISRVSDSFALKLPKLDFTMNFSVPASAKFAATPSRFWELEAAVGQQDDNNNNNNRSSTAGPVARSQLLLMATTRTGSSFSGEFFNQNPGVFYLFEPLWHVGSAVAFESDRAGGAASGLLNRDVLRQLLLCDLSVLEAFIAPAPHGHVTRHFFRRFSSRLLCEPPVCSPPAGAADSPGDTAKTDRYHCKNHCGPLNLTLAAQACLGQRHMAVKTVRMRQLELLRPLVEDPRLDLRVIQLVRDPRAVLASRMVAFSSRYVAWQRWGRQDSADPPGAEEAAKVRESCESLRASAELGLSQPDWLRGRYLLVRYEDITREPLRKAAEMHRFAGITLAREVEAWIRENTQGPQPGTQKGSVYSTRRNSSEQSDKWRLLLPFKLAQAVQGACGPAMQLFGYRPVRDAAALANLSASLLEPAPF</sequence>
<keyword evidence="6 15" id="KW-1133">Transmembrane helix</keyword>
<evidence type="ECO:0000256" key="8">
    <source>
        <dbReference type="ARBA" id="ARBA00023136"/>
    </source>
</evidence>
<reference evidence="18" key="2">
    <citation type="journal article" date="2007" name="PLoS Biol.">
        <title>Survey sequencing and comparative analysis of the elephant shark (Callorhinchus milii) genome.</title>
        <authorList>
            <person name="Venkatesh B."/>
            <person name="Kirkness E.F."/>
            <person name="Loh Y.H."/>
            <person name="Halpern A.L."/>
            <person name="Lee A.P."/>
            <person name="Johnson J."/>
            <person name="Dandona N."/>
            <person name="Viswanathan L.D."/>
            <person name="Tay A."/>
            <person name="Venter J.C."/>
            <person name="Strausberg R.L."/>
            <person name="Brenner S."/>
        </authorList>
    </citation>
    <scope>NUCLEOTIDE SEQUENCE [LARGE SCALE GENOMIC DNA]</scope>
</reference>
<keyword evidence="9" id="KW-0325">Glycoprotein</keyword>
<proteinExistence type="inferred from homology"/>
<protein>
    <recommendedName>
        <fullName evidence="13">Sulfotransferase</fullName>
        <ecNumber evidence="13">2.8.2.-</ecNumber>
    </recommendedName>
</protein>
<evidence type="ECO:0000256" key="11">
    <source>
        <dbReference type="ARBA" id="ARBA00036278"/>
    </source>
</evidence>
<dbReference type="GO" id="GO:0006790">
    <property type="term" value="P:sulfur compound metabolic process"/>
    <property type="evidence" value="ECO:0007669"/>
    <property type="project" value="TreeGrafter"/>
</dbReference>
<dbReference type="PANTHER" id="PTHR10704">
    <property type="entry name" value="CARBOHYDRATE SULFOTRANSFERASE"/>
    <property type="match status" value="1"/>
</dbReference>
<evidence type="ECO:0000256" key="3">
    <source>
        <dbReference type="ARBA" id="ARBA00022679"/>
    </source>
</evidence>